<dbReference type="SUPFAM" id="SSF56024">
    <property type="entry name" value="Phospholipase D/nuclease"/>
    <property type="match status" value="1"/>
</dbReference>
<dbReference type="Pfam" id="PF13091">
    <property type="entry name" value="PLDc_2"/>
    <property type="match status" value="1"/>
</dbReference>
<dbReference type="InterPro" id="IPR038718">
    <property type="entry name" value="SNF2-like_sf"/>
</dbReference>
<name>A0A8T7HBH5_9EURY</name>
<feature type="domain" description="Helicase ATP-binding" evidence="2">
    <location>
        <begin position="266"/>
        <end position="404"/>
    </location>
</feature>
<dbReference type="Proteomes" id="UP000737555">
    <property type="component" value="Unassembled WGS sequence"/>
</dbReference>
<dbReference type="SMART" id="SM00487">
    <property type="entry name" value="DEXDc"/>
    <property type="match status" value="1"/>
</dbReference>
<keyword evidence="1" id="KW-0378">Hydrolase</keyword>
<dbReference type="AlphaFoldDB" id="A0A8T7HBH5"/>
<dbReference type="InterPro" id="IPR025202">
    <property type="entry name" value="PLD-like_dom"/>
</dbReference>
<dbReference type="PANTHER" id="PTHR45766:SF6">
    <property type="entry name" value="SWI_SNF-RELATED MATRIX-ASSOCIATED ACTIN-DEPENDENT REGULATOR OF CHROMATIN SUBFAMILY A-LIKE PROTEIN 1"/>
    <property type="match status" value="1"/>
</dbReference>
<dbReference type="InterPro" id="IPR014001">
    <property type="entry name" value="Helicase_ATP-bd"/>
</dbReference>
<evidence type="ECO:0000313" key="4">
    <source>
        <dbReference type="EMBL" id="NQS78734.1"/>
    </source>
</evidence>
<proteinExistence type="predicted"/>
<accession>A0A8T7HBH5</accession>
<dbReference type="GO" id="GO:0016787">
    <property type="term" value="F:hydrolase activity"/>
    <property type="evidence" value="ECO:0007669"/>
    <property type="project" value="UniProtKB-KW"/>
</dbReference>
<dbReference type="PROSITE" id="PS51194">
    <property type="entry name" value="HELICASE_CTER"/>
    <property type="match status" value="1"/>
</dbReference>
<keyword evidence="4" id="KW-0547">Nucleotide-binding</keyword>
<dbReference type="GO" id="GO:0140097">
    <property type="term" value="F:catalytic activity, acting on DNA"/>
    <property type="evidence" value="ECO:0007669"/>
    <property type="project" value="UniProtKB-ARBA"/>
</dbReference>
<dbReference type="Gene3D" id="3.40.50.300">
    <property type="entry name" value="P-loop containing nucleotide triphosphate hydrolases"/>
    <property type="match status" value="2"/>
</dbReference>
<feature type="domain" description="Helicase C-terminal" evidence="3">
    <location>
        <begin position="652"/>
        <end position="812"/>
    </location>
</feature>
<dbReference type="CDD" id="cd18793">
    <property type="entry name" value="SF2_C_SNF"/>
    <property type="match status" value="1"/>
</dbReference>
<dbReference type="Pfam" id="PF00176">
    <property type="entry name" value="SNF2-rel_dom"/>
    <property type="match status" value="1"/>
</dbReference>
<evidence type="ECO:0000259" key="2">
    <source>
        <dbReference type="PROSITE" id="PS51192"/>
    </source>
</evidence>
<sequence length="1065" mass="122771">MSSDLTFITNEDGNTLLDRFDTLVKDTTLFDCLVGYFYSSGFYALEKALENTEKIRILIGISTNKMTYDLIQAASFEGHPALFLSSKDLRSQYSSMVKEELNQSEDAFEIEKGIRTFIEWLRSGKLEIRVYPSEKIHAKLYIMTFKEGDRDRGRVITGSSNFSQAGLQDNLEFNVELKMRGDYEYALKKFNELWENSTDVSESYVETIRTQTWLNDSITPYELYLKFLYEYLKEKINLDKQRTGDEYIPEGFMDLQYQKDAVQDAKLKLEEYGGVFISDVVGLGKTYIATLLAQQLDGRTLVLAPPVLIDRENPGSWPNVFLDFGVRQADFESVGKLDQVLARGTERYKNVIIDEAHRFRNEMTQSYENLYRICRGKRVVLVTATPLNNSPNDILSQIKLFQNAKKSTLPNPKVRNLQRYFNTLQKRLDGLDRQRDREEYMKIVKENAEDIRENVLQYLMVRRTRASIATYYSEDLKRQNLKFPEVEDPRPVYYHFDEHTDSVFLASIDLIVNKFKYSRYTPLLYLKEGVTQPEELAQRNMMKFMKILLLKRLESSFFAFRMSVGRFIGYYELFIREVRKGNVYISKMHMNTIFDLLEQDNLERITSLVEDKKVYRLPSSDFSQAYLEDLEYDLRILKELQSLWETVDDDPKIDAFIELLSTDPVLVDQKCIIFTEAKETADYLTGALQERFGDCVIEYHGSSSENERRAIIENFDAKARHPKDDYRILVTTEVLSEGVNLHRSNVVINYDIPWNPTRMMQRVGRINRVDTKFDTIHIFNFFPAGPINEMISLQEAAEAKIAAFIEMLGNDAPLLTDEEVKSHDLFTKLTSRETITGEDAEEDLELGYLTFLREIRDSDPDLFKKIKRLPKKARCGRASGGSGRSVVTFFRRGKLRKIFRSDAGGRGADTREVDFLQAADLLRADASTKKHAIEPDFYRLLESNKAAFEDVFAVERTIASSSGGKSGEVRLTRILRAIQHSPEFTDEDEEYVGKVLGLIEDGALPKATARKILKKIEYTPEPLLILAKLRSEVSEEFFRPAFGPVDISGPKEVILSAYFAGGDLS</sequence>
<dbReference type="GO" id="GO:0004386">
    <property type="term" value="F:helicase activity"/>
    <property type="evidence" value="ECO:0007669"/>
    <property type="project" value="UniProtKB-KW"/>
</dbReference>
<dbReference type="PANTHER" id="PTHR45766">
    <property type="entry name" value="DNA ANNEALING HELICASE AND ENDONUCLEASE ZRANB3 FAMILY MEMBER"/>
    <property type="match status" value="1"/>
</dbReference>
<dbReference type="InterPro" id="IPR001650">
    <property type="entry name" value="Helicase_C-like"/>
</dbReference>
<dbReference type="CDD" id="cd09178">
    <property type="entry name" value="PLDc_N_Snf2_like"/>
    <property type="match status" value="1"/>
</dbReference>
<dbReference type="Gene3D" id="3.30.870.10">
    <property type="entry name" value="Endonuclease Chain A"/>
    <property type="match status" value="1"/>
</dbReference>
<dbReference type="GO" id="GO:0005524">
    <property type="term" value="F:ATP binding"/>
    <property type="evidence" value="ECO:0007669"/>
    <property type="project" value="InterPro"/>
</dbReference>
<reference evidence="4" key="1">
    <citation type="submission" date="2020-05" db="EMBL/GenBank/DDBJ databases">
        <title>The first insight into the ecology of ammonia-tolerant syntrophic propionate oxidizing bacteria.</title>
        <authorList>
            <person name="Singh A."/>
            <person name="Schnurer A."/>
            <person name="Westerholm M."/>
        </authorList>
    </citation>
    <scope>NUCLEOTIDE SEQUENCE</scope>
    <source>
        <strain evidence="4">MAG54</strain>
    </source>
</reference>
<keyword evidence="4" id="KW-0067">ATP-binding</keyword>
<dbReference type="InterPro" id="IPR049730">
    <property type="entry name" value="SNF2/RAD54-like_C"/>
</dbReference>
<keyword evidence="4" id="KW-0347">Helicase</keyword>
<evidence type="ECO:0000313" key="5">
    <source>
        <dbReference type="Proteomes" id="UP000737555"/>
    </source>
</evidence>
<dbReference type="InterPro" id="IPR027417">
    <property type="entry name" value="P-loop_NTPase"/>
</dbReference>
<evidence type="ECO:0000259" key="3">
    <source>
        <dbReference type="PROSITE" id="PS51194"/>
    </source>
</evidence>
<comment type="caution">
    <text evidence="4">The sequence shown here is derived from an EMBL/GenBank/DDBJ whole genome shotgun (WGS) entry which is preliminary data.</text>
</comment>
<dbReference type="PROSITE" id="PS51192">
    <property type="entry name" value="HELICASE_ATP_BIND_1"/>
    <property type="match status" value="1"/>
</dbReference>
<dbReference type="SUPFAM" id="SSF52540">
    <property type="entry name" value="P-loop containing nucleoside triphosphate hydrolases"/>
    <property type="match status" value="2"/>
</dbReference>
<dbReference type="Pfam" id="PF00271">
    <property type="entry name" value="Helicase_C"/>
    <property type="match status" value="1"/>
</dbReference>
<dbReference type="Gene3D" id="3.40.50.10810">
    <property type="entry name" value="Tandem AAA-ATPase domain"/>
    <property type="match status" value="1"/>
</dbReference>
<evidence type="ECO:0000256" key="1">
    <source>
        <dbReference type="ARBA" id="ARBA00022801"/>
    </source>
</evidence>
<dbReference type="InterPro" id="IPR000330">
    <property type="entry name" value="SNF2_N"/>
</dbReference>
<gene>
    <name evidence="4" type="ORF">HQQ74_08560</name>
</gene>
<organism evidence="4 5">
    <name type="scientific">Methanoculleus bourgensis</name>
    <dbReference type="NCBI Taxonomy" id="83986"/>
    <lineage>
        <taxon>Archaea</taxon>
        <taxon>Methanobacteriati</taxon>
        <taxon>Methanobacteriota</taxon>
        <taxon>Stenosarchaea group</taxon>
        <taxon>Methanomicrobia</taxon>
        <taxon>Methanomicrobiales</taxon>
        <taxon>Methanomicrobiaceae</taxon>
        <taxon>Methanoculleus</taxon>
    </lineage>
</organism>
<protein>
    <submittedName>
        <fullName evidence="4">Helicase</fullName>
    </submittedName>
</protein>
<dbReference type="EMBL" id="JABMJE010000134">
    <property type="protein sequence ID" value="NQS78734.1"/>
    <property type="molecule type" value="Genomic_DNA"/>
</dbReference>
<dbReference type="SMART" id="SM00490">
    <property type="entry name" value="HELICc"/>
    <property type="match status" value="1"/>
</dbReference>